<feature type="compositionally biased region" description="Basic residues" evidence="6">
    <location>
        <begin position="256"/>
        <end position="266"/>
    </location>
</feature>
<evidence type="ECO:0000256" key="1">
    <source>
        <dbReference type="ARBA" id="ARBA00022475"/>
    </source>
</evidence>
<dbReference type="InterPro" id="IPR050487">
    <property type="entry name" value="FtsQ_DivIB"/>
</dbReference>
<sequence>MSEDNRTYNNRTGKNTGNNRRYSGSKGGANRPETRTSDRNGRGRSLNDYSVDVAAQRGVVRDDSALRRNKRPGDVKMAPARRSSRSDLTENRPAQRERSADEQIRRSRNVDVADARRQSGKVDVETGRRLDGRVRVPVDKRRVPPSQPSQSRSSQMSGRKNSRMQEGRRPSDGGQRRRKTDNGQRTAQDKRRRPDEESRRTQDRHRRSAEEQRRVQNGHRRPDEEQRRVQNGHRRPAEERRRVQNGHRRPAEERRRVRTKKVKRKPTPQEIERKQRLKQERLERRKQRRERAAKVFLIILRVLLVLIVIAAISAAIINSCYKLKKINVSGTDHYTDQQMEDIVSGGKKYSNTLLFILNNKINPPGDVTFIDKIDVSYVNRNTVSITVYEKAMAGCIEHNGKYAYFDGDGIVLEISDKKLDDVPCIEGLTSDRVEQGKKLSVGDNSFFQEILTMTQLIYKNEIQIDKITYDNKQNLILHKDGIKIRIGNSDNLESKFMNLENILSTLKGKKGTLDMSNYSASDGNVIFKENK</sequence>
<organism evidence="8 9">
    <name type="scientific">Coprococcus eutactus</name>
    <dbReference type="NCBI Taxonomy" id="33043"/>
    <lineage>
        <taxon>Bacteria</taxon>
        <taxon>Bacillati</taxon>
        <taxon>Bacillota</taxon>
        <taxon>Clostridia</taxon>
        <taxon>Lachnospirales</taxon>
        <taxon>Lachnospiraceae</taxon>
        <taxon>Coprococcus</taxon>
    </lineage>
</organism>
<dbReference type="PANTHER" id="PTHR37820:SF1">
    <property type="entry name" value="CELL DIVISION PROTEIN FTSQ"/>
    <property type="match status" value="1"/>
</dbReference>
<keyword evidence="2" id="KW-0132">Cell division</keyword>
<dbReference type="GO" id="GO:0051301">
    <property type="term" value="P:cell division"/>
    <property type="evidence" value="ECO:0007669"/>
    <property type="project" value="UniProtKB-KW"/>
</dbReference>
<keyword evidence="4 7" id="KW-1133">Transmembrane helix</keyword>
<evidence type="ECO:0000256" key="5">
    <source>
        <dbReference type="ARBA" id="ARBA00023306"/>
    </source>
</evidence>
<feature type="compositionally biased region" description="Basic and acidic residues" evidence="6">
    <location>
        <begin position="84"/>
        <end position="142"/>
    </location>
</feature>
<evidence type="ECO:0000256" key="4">
    <source>
        <dbReference type="ARBA" id="ARBA00022989"/>
    </source>
</evidence>
<feature type="region of interest" description="Disordered" evidence="6">
    <location>
        <begin position="1"/>
        <end position="285"/>
    </location>
</feature>
<comment type="caution">
    <text evidence="8">The sequence shown here is derived from an EMBL/GenBank/DDBJ whole genome shotgun (WGS) entry which is preliminary data.</text>
</comment>
<proteinExistence type="predicted"/>
<feature type="compositionally biased region" description="Basic and acidic residues" evidence="6">
    <location>
        <begin position="270"/>
        <end position="283"/>
    </location>
</feature>
<keyword evidence="3 7" id="KW-0812">Transmembrane</keyword>
<feature type="transmembrane region" description="Helical" evidence="7">
    <location>
        <begin position="295"/>
        <end position="317"/>
    </location>
</feature>
<feature type="compositionally biased region" description="Basic and acidic residues" evidence="6">
    <location>
        <begin position="208"/>
        <end position="228"/>
    </location>
</feature>
<feature type="compositionally biased region" description="Basic and acidic residues" evidence="6">
    <location>
        <begin position="163"/>
        <end position="175"/>
    </location>
</feature>
<evidence type="ECO:0000313" key="9">
    <source>
        <dbReference type="Proteomes" id="UP000283295"/>
    </source>
</evidence>
<gene>
    <name evidence="8" type="ORF">DWX94_01490</name>
</gene>
<dbReference type="GO" id="GO:0005886">
    <property type="term" value="C:plasma membrane"/>
    <property type="evidence" value="ECO:0007669"/>
    <property type="project" value="TreeGrafter"/>
</dbReference>
<accession>A0A3R6A221</accession>
<evidence type="ECO:0000256" key="3">
    <source>
        <dbReference type="ARBA" id="ARBA00022692"/>
    </source>
</evidence>
<keyword evidence="5" id="KW-0131">Cell cycle</keyword>
<dbReference type="EMBL" id="QRVK01000002">
    <property type="protein sequence ID" value="RGS44089.1"/>
    <property type="molecule type" value="Genomic_DNA"/>
</dbReference>
<dbReference type="PANTHER" id="PTHR37820">
    <property type="entry name" value="CELL DIVISION PROTEIN DIVIB"/>
    <property type="match status" value="1"/>
</dbReference>
<name>A0A3R6A221_9FIRM</name>
<keyword evidence="7" id="KW-0472">Membrane</keyword>
<evidence type="ECO:0000256" key="7">
    <source>
        <dbReference type="SAM" id="Phobius"/>
    </source>
</evidence>
<feature type="compositionally biased region" description="Basic and acidic residues" evidence="6">
    <location>
        <begin position="187"/>
        <end position="201"/>
    </location>
</feature>
<dbReference type="Proteomes" id="UP000283295">
    <property type="component" value="Unassembled WGS sequence"/>
</dbReference>
<evidence type="ECO:0000256" key="2">
    <source>
        <dbReference type="ARBA" id="ARBA00022618"/>
    </source>
</evidence>
<feature type="compositionally biased region" description="Low complexity" evidence="6">
    <location>
        <begin position="7"/>
        <end position="22"/>
    </location>
</feature>
<keyword evidence="1" id="KW-1003">Cell membrane</keyword>
<evidence type="ECO:0000313" key="8">
    <source>
        <dbReference type="EMBL" id="RGS44089.1"/>
    </source>
</evidence>
<feature type="compositionally biased region" description="Basic and acidic residues" evidence="6">
    <location>
        <begin position="32"/>
        <end position="41"/>
    </location>
</feature>
<feature type="compositionally biased region" description="Low complexity" evidence="6">
    <location>
        <begin position="148"/>
        <end position="157"/>
    </location>
</feature>
<dbReference type="AlphaFoldDB" id="A0A3R6A221"/>
<dbReference type="OrthoDB" id="1748794at2"/>
<evidence type="ECO:0000256" key="6">
    <source>
        <dbReference type="SAM" id="MobiDB-lite"/>
    </source>
</evidence>
<protein>
    <submittedName>
        <fullName evidence="8">Colicin transporter</fullName>
    </submittedName>
</protein>
<feature type="compositionally biased region" description="Basic and acidic residues" evidence="6">
    <location>
        <begin position="59"/>
        <end position="74"/>
    </location>
</feature>
<reference evidence="8 9" key="1">
    <citation type="submission" date="2018-08" db="EMBL/GenBank/DDBJ databases">
        <title>A genome reference for cultivated species of the human gut microbiota.</title>
        <authorList>
            <person name="Zou Y."/>
            <person name="Xue W."/>
            <person name="Luo G."/>
        </authorList>
    </citation>
    <scope>NUCLEOTIDE SEQUENCE [LARGE SCALE GENOMIC DNA]</scope>
    <source>
        <strain evidence="8 9">AF22-21</strain>
    </source>
</reference>